<dbReference type="InterPro" id="IPR006015">
    <property type="entry name" value="Universal_stress_UspA"/>
</dbReference>
<dbReference type="Proteomes" id="UP001307168">
    <property type="component" value="Unassembled WGS sequence"/>
</dbReference>
<reference evidence="3 4" key="1">
    <citation type="submission" date="2023-03" db="EMBL/GenBank/DDBJ databases">
        <title>Bacillus Genome Sequencing.</title>
        <authorList>
            <person name="Dunlap C."/>
        </authorList>
    </citation>
    <scope>NUCLEOTIDE SEQUENCE [LARGE SCALE GENOMIC DNA]</scope>
    <source>
        <strain evidence="3 4">B-41290</strain>
    </source>
</reference>
<evidence type="ECO:0000259" key="2">
    <source>
        <dbReference type="Pfam" id="PF00582"/>
    </source>
</evidence>
<dbReference type="Pfam" id="PF00582">
    <property type="entry name" value="Usp"/>
    <property type="match status" value="1"/>
</dbReference>
<feature type="domain" description="UspA" evidence="2">
    <location>
        <begin position="29"/>
        <end position="165"/>
    </location>
</feature>
<comment type="similarity">
    <text evidence="1">Belongs to the universal stress protein A family.</text>
</comment>
<comment type="caution">
    <text evidence="3">The sequence shown here is derived from an EMBL/GenBank/DDBJ whole genome shotgun (WGS) entry which is preliminary data.</text>
</comment>
<dbReference type="EMBL" id="JARNBH010000017">
    <property type="protein sequence ID" value="MEC0275165.1"/>
    <property type="molecule type" value="Genomic_DNA"/>
</dbReference>
<dbReference type="PANTHER" id="PTHR46268">
    <property type="entry name" value="STRESS RESPONSE PROTEIN NHAX"/>
    <property type="match status" value="1"/>
</dbReference>
<dbReference type="CDD" id="cd00293">
    <property type="entry name" value="USP-like"/>
    <property type="match status" value="1"/>
</dbReference>
<organism evidence="3 4">
    <name type="scientific">Peribacillus castrilensis</name>
    <dbReference type="NCBI Taxonomy" id="2897690"/>
    <lineage>
        <taxon>Bacteria</taxon>
        <taxon>Bacillati</taxon>
        <taxon>Bacillota</taxon>
        <taxon>Bacilli</taxon>
        <taxon>Bacillales</taxon>
        <taxon>Bacillaceae</taxon>
        <taxon>Peribacillus</taxon>
    </lineage>
</organism>
<evidence type="ECO:0000256" key="1">
    <source>
        <dbReference type="ARBA" id="ARBA00008791"/>
    </source>
</evidence>
<dbReference type="InterPro" id="IPR014729">
    <property type="entry name" value="Rossmann-like_a/b/a_fold"/>
</dbReference>
<dbReference type="InterPro" id="IPR006016">
    <property type="entry name" value="UspA"/>
</dbReference>
<dbReference type="RefSeq" id="WP_367407437.1">
    <property type="nucleotide sequence ID" value="NZ_JARNBH010000017.1"/>
</dbReference>
<evidence type="ECO:0000313" key="3">
    <source>
        <dbReference type="EMBL" id="MEC0275165.1"/>
    </source>
</evidence>
<sequence length="165" mass="18396">MKLHDRFILIYYGYILFIEGNDRSMLCSKILVAYDESELALKSLEKAIELAKLDPAIEIQVLHAVTLPIKPNIYGNAFQEIEESMLKYGKEVIKKAEALLSEIPNASQTFVVEGSAITTLLEHAKSENCDLIIMGSRGLSGFKEFLGSVSHYIVQHSPVPVLLVK</sequence>
<keyword evidence="4" id="KW-1185">Reference proteome</keyword>
<proteinExistence type="inferred from homology"/>
<dbReference type="SUPFAM" id="SSF52402">
    <property type="entry name" value="Adenine nucleotide alpha hydrolases-like"/>
    <property type="match status" value="1"/>
</dbReference>
<dbReference type="AlphaFoldDB" id="A0AAW9NER4"/>
<evidence type="ECO:0000313" key="4">
    <source>
        <dbReference type="Proteomes" id="UP001307168"/>
    </source>
</evidence>
<name>A0AAW9NER4_9BACI</name>
<dbReference type="Gene3D" id="3.40.50.620">
    <property type="entry name" value="HUPs"/>
    <property type="match status" value="1"/>
</dbReference>
<protein>
    <submittedName>
        <fullName evidence="3">Universal stress protein</fullName>
    </submittedName>
</protein>
<dbReference type="PANTHER" id="PTHR46268:SF6">
    <property type="entry name" value="UNIVERSAL STRESS PROTEIN UP12"/>
    <property type="match status" value="1"/>
</dbReference>
<dbReference type="PRINTS" id="PR01438">
    <property type="entry name" value="UNVRSLSTRESS"/>
</dbReference>
<accession>A0AAW9NER4</accession>
<gene>
    <name evidence="3" type="ORF">P4706_19115</name>
</gene>